<dbReference type="Pfam" id="PF07992">
    <property type="entry name" value="Pyr_redox_2"/>
    <property type="match status" value="1"/>
</dbReference>
<accession>A0ABU1X3Q9</accession>
<dbReference type="PRINTS" id="PR00411">
    <property type="entry name" value="PNDRDTASEI"/>
</dbReference>
<comment type="caution">
    <text evidence="4">The sequence shown here is derived from an EMBL/GenBank/DDBJ whole genome shotgun (WGS) entry which is preliminary data.</text>
</comment>
<evidence type="ECO:0000259" key="3">
    <source>
        <dbReference type="Pfam" id="PF07992"/>
    </source>
</evidence>
<feature type="domain" description="FAD/NAD(P)-binding" evidence="3">
    <location>
        <begin position="5"/>
        <end position="310"/>
    </location>
</feature>
<dbReference type="EMBL" id="JAVDWV010000014">
    <property type="protein sequence ID" value="MDR7156225.1"/>
    <property type="molecule type" value="Genomic_DNA"/>
</dbReference>
<organism evidence="4 5">
    <name type="scientific">Sphingobium xenophagum</name>
    <dbReference type="NCBI Taxonomy" id="121428"/>
    <lineage>
        <taxon>Bacteria</taxon>
        <taxon>Pseudomonadati</taxon>
        <taxon>Pseudomonadota</taxon>
        <taxon>Alphaproteobacteria</taxon>
        <taxon>Sphingomonadales</taxon>
        <taxon>Sphingomonadaceae</taxon>
        <taxon>Sphingobium</taxon>
    </lineage>
</organism>
<gene>
    <name evidence="4" type="ORF">J2W40_003066</name>
</gene>
<dbReference type="InterPro" id="IPR041854">
    <property type="entry name" value="BFD-like_2Fe2S-bd_dom_sf"/>
</dbReference>
<dbReference type="Pfam" id="PF04324">
    <property type="entry name" value="Fer2_BFD"/>
    <property type="match status" value="1"/>
</dbReference>
<proteinExistence type="predicted"/>
<dbReference type="SUPFAM" id="SSF51905">
    <property type="entry name" value="FAD/NAD(P)-binding domain"/>
    <property type="match status" value="1"/>
</dbReference>
<keyword evidence="5" id="KW-1185">Reference proteome</keyword>
<dbReference type="InterPro" id="IPR017224">
    <property type="entry name" value="Opine_Oxase_asu/HCN_bsu"/>
</dbReference>
<keyword evidence="1" id="KW-0560">Oxidoreductase</keyword>
<dbReference type="InterPro" id="IPR036188">
    <property type="entry name" value="FAD/NAD-bd_sf"/>
</dbReference>
<dbReference type="InterPro" id="IPR007419">
    <property type="entry name" value="BFD-like_2Fe2S-bd_dom"/>
</dbReference>
<evidence type="ECO:0000313" key="4">
    <source>
        <dbReference type="EMBL" id="MDR7156225.1"/>
    </source>
</evidence>
<feature type="domain" description="BFD-like [2Fe-2S]-binding" evidence="2">
    <location>
        <begin position="375"/>
        <end position="427"/>
    </location>
</feature>
<name>A0ABU1X3Q9_SPHXE</name>
<dbReference type="Gene3D" id="3.50.50.60">
    <property type="entry name" value="FAD/NAD(P)-binding domain"/>
    <property type="match status" value="2"/>
</dbReference>
<dbReference type="InterPro" id="IPR051691">
    <property type="entry name" value="Metab_Enz_Cyan_OpOx_G3PDH"/>
</dbReference>
<evidence type="ECO:0000256" key="1">
    <source>
        <dbReference type="ARBA" id="ARBA00023002"/>
    </source>
</evidence>
<evidence type="ECO:0000259" key="2">
    <source>
        <dbReference type="Pfam" id="PF04324"/>
    </source>
</evidence>
<dbReference type="CDD" id="cd19946">
    <property type="entry name" value="GlpA-like_Fer2_BFD-like"/>
    <property type="match status" value="1"/>
</dbReference>
<dbReference type="RefSeq" id="WP_310226276.1">
    <property type="nucleotide sequence ID" value="NZ_JAVDWV010000014.1"/>
</dbReference>
<sequence length="458" mass="48157">MADPRIIIVGAGPAGTRAAEACVQAGIRPVVLDEGRRDGGQIYRRQPDNFTRPYAKLYGTEAPRAQALHETFDGLKDRIDYRAETLVWNIADGHVRTATRTMESALPFDALLLCTGATDRLMPVKGWQFAGSYSLGGAQVALKSQAVSIGHKVVFMGSGPLLYLVASQYVQAGADVVAVLDTAPYSARIKALPDLLAVPSVLWNGVALTLALKRAGVMVRNSVKPLEILGNAEDGVSGIRFRVGAGAEQTIACDAVAMGHHLRPETQLADLARCAFAFDPVTRQWLPERDGDGRSSVAGVYLAGDGAKILGARSAEASGRLTALAALGDLGLPVDKGEMASLRGDVGTYAKFARGLATAFPWPAEQAGVLPDEAILCRCEGVTAGDLRAVMRETGAKEANRAKAFSRVGMGRCQGRYCGLAAAELIAAQAGVPVEQVGRLRGQAPVKPLNISIGDTDA</sequence>
<dbReference type="InterPro" id="IPR023753">
    <property type="entry name" value="FAD/NAD-binding_dom"/>
</dbReference>
<dbReference type="PRINTS" id="PR00368">
    <property type="entry name" value="FADPNR"/>
</dbReference>
<dbReference type="PIRSF" id="PIRSF037495">
    <property type="entry name" value="Opine_OX_OoxA/HcnB"/>
    <property type="match status" value="1"/>
</dbReference>
<reference evidence="4 5" key="1">
    <citation type="submission" date="2023-07" db="EMBL/GenBank/DDBJ databases">
        <title>Sorghum-associated microbial communities from plants grown in Nebraska, USA.</title>
        <authorList>
            <person name="Schachtman D."/>
        </authorList>
    </citation>
    <scope>NUCLEOTIDE SEQUENCE [LARGE SCALE GENOMIC DNA]</scope>
    <source>
        <strain evidence="4 5">4256</strain>
    </source>
</reference>
<dbReference type="Gene3D" id="1.10.10.1100">
    <property type="entry name" value="BFD-like [2Fe-2S]-binding domain"/>
    <property type="match status" value="1"/>
</dbReference>
<dbReference type="PANTHER" id="PTHR42949:SF3">
    <property type="entry name" value="ANAEROBIC GLYCEROL-3-PHOSPHATE DEHYDROGENASE SUBUNIT B"/>
    <property type="match status" value="1"/>
</dbReference>
<dbReference type="Proteomes" id="UP001267638">
    <property type="component" value="Unassembled WGS sequence"/>
</dbReference>
<protein>
    <submittedName>
        <fullName evidence="4">NADPH-dependent 2,4-dienoyl-CoA reductase/sulfur reductase-like enzyme</fullName>
    </submittedName>
</protein>
<dbReference type="PANTHER" id="PTHR42949">
    <property type="entry name" value="ANAEROBIC GLYCEROL-3-PHOSPHATE DEHYDROGENASE SUBUNIT B"/>
    <property type="match status" value="1"/>
</dbReference>
<evidence type="ECO:0000313" key="5">
    <source>
        <dbReference type="Proteomes" id="UP001267638"/>
    </source>
</evidence>